<dbReference type="EnsemblMetazoa" id="GMOY014226.R1385">
    <property type="protein sequence ID" value="GMOY014226.P1385"/>
    <property type="gene ID" value="GMOY014226"/>
</dbReference>
<keyword evidence="2" id="KW-1185">Reference proteome</keyword>
<sequence>MKKSCHFAHQSTSQNVKALPHYISMYTNDVNTYVRVLYECTCTCTCTCC</sequence>
<proteinExistence type="predicted"/>
<name>A0ABK9NGR4_GLOMM</name>
<dbReference type="Proteomes" id="UP000092444">
    <property type="component" value="Unassembled WGS sequence"/>
</dbReference>
<evidence type="ECO:0000313" key="1">
    <source>
        <dbReference type="EnsemblMetazoa" id="GMOY014226.P1385"/>
    </source>
</evidence>
<protein>
    <submittedName>
        <fullName evidence="1">Uncharacterized protein</fullName>
    </submittedName>
</protein>
<dbReference type="EMBL" id="CCAG010008396">
    <property type="status" value="NOT_ANNOTATED_CDS"/>
    <property type="molecule type" value="Genomic_DNA"/>
</dbReference>
<reference evidence="1" key="1">
    <citation type="submission" date="2025-05" db="UniProtKB">
        <authorList>
            <consortium name="EnsemblMetazoa"/>
        </authorList>
    </citation>
    <scope>IDENTIFICATION</scope>
    <source>
        <strain evidence="1">Yale</strain>
    </source>
</reference>
<evidence type="ECO:0000313" key="2">
    <source>
        <dbReference type="Proteomes" id="UP000092444"/>
    </source>
</evidence>
<organism evidence="1 2">
    <name type="scientific">Glossina morsitans morsitans</name>
    <name type="common">Savannah tsetse fly</name>
    <dbReference type="NCBI Taxonomy" id="37546"/>
    <lineage>
        <taxon>Eukaryota</taxon>
        <taxon>Metazoa</taxon>
        <taxon>Ecdysozoa</taxon>
        <taxon>Arthropoda</taxon>
        <taxon>Hexapoda</taxon>
        <taxon>Insecta</taxon>
        <taxon>Pterygota</taxon>
        <taxon>Neoptera</taxon>
        <taxon>Endopterygota</taxon>
        <taxon>Diptera</taxon>
        <taxon>Brachycera</taxon>
        <taxon>Muscomorpha</taxon>
        <taxon>Hippoboscoidea</taxon>
        <taxon>Glossinidae</taxon>
        <taxon>Glossina</taxon>
    </lineage>
</organism>
<accession>A0ABK9NGR4</accession>